<dbReference type="InterPro" id="IPR021269">
    <property type="entry name" value="DUF2848"/>
</dbReference>
<gene>
    <name evidence="1" type="ORF">DFQ15_1402</name>
</gene>
<comment type="caution">
    <text evidence="1">The sequence shown here is derived from an EMBL/GenBank/DDBJ whole genome shotgun (WGS) entry which is preliminary data.</text>
</comment>
<dbReference type="EMBL" id="QJTC01000040">
    <property type="protein sequence ID" value="PYE73023.1"/>
    <property type="molecule type" value="Genomic_DNA"/>
</dbReference>
<proteinExistence type="predicted"/>
<evidence type="ECO:0000313" key="1">
    <source>
        <dbReference type="EMBL" id="PYE73023.1"/>
    </source>
</evidence>
<dbReference type="Pfam" id="PF11010">
    <property type="entry name" value="DUF2848"/>
    <property type="match status" value="1"/>
</dbReference>
<keyword evidence="2" id="KW-1185">Reference proteome</keyword>
<evidence type="ECO:0000313" key="2">
    <source>
        <dbReference type="Proteomes" id="UP000247540"/>
    </source>
</evidence>
<dbReference type="AlphaFoldDB" id="A0A318SG66"/>
<dbReference type="OrthoDB" id="9792678at2"/>
<accession>A0A318SG66</accession>
<name>A0A318SG66_9BURK</name>
<dbReference type="Proteomes" id="UP000247540">
    <property type="component" value="Unassembled WGS sequence"/>
</dbReference>
<sequence>MSHVLHFACESVEADGGRTSRTLSVVPIRFAIAGWTGRDAAAIDHHIEELAALGVPRPSAVPLYYRAGTTLLSQSPLLETLGDDSSGEAEPLLFFAAGEWWLSVGSDHTDRKVESYSVAVSKQMCPKPVATAAWRWRDVADAQDGIVLQSRIHENGAWVDYQRGTLASIRPLAGLRDGFFGPGGVDAAEGSFLCCGTLGALPDSQGRGIRPAAQMEIALRDPVRQRSIVHRYTVESLPVVA</sequence>
<reference evidence="1 2" key="1">
    <citation type="submission" date="2018-06" db="EMBL/GenBank/DDBJ databases">
        <title>Genomic Encyclopedia of Type Strains, Phase III (KMG-III): the genomes of soil and plant-associated and newly described type strains.</title>
        <authorList>
            <person name="Whitman W."/>
        </authorList>
    </citation>
    <scope>NUCLEOTIDE SEQUENCE [LARGE SCALE GENOMIC DNA]</scope>
    <source>
        <strain evidence="1 2">CECT 7646</strain>
    </source>
</reference>
<organism evidence="1 2">
    <name type="scientific">Xylophilus ampelinus</name>
    <dbReference type="NCBI Taxonomy" id="54067"/>
    <lineage>
        <taxon>Bacteria</taxon>
        <taxon>Pseudomonadati</taxon>
        <taxon>Pseudomonadota</taxon>
        <taxon>Betaproteobacteria</taxon>
        <taxon>Burkholderiales</taxon>
        <taxon>Xylophilus</taxon>
    </lineage>
</organism>
<protein>
    <submittedName>
        <fullName evidence="1">Uncharacterized protein DUF2848</fullName>
    </submittedName>
</protein>
<dbReference type="RefSeq" id="WP_110467000.1">
    <property type="nucleotide sequence ID" value="NZ_JAMOFZ010000040.1"/>
</dbReference>